<dbReference type="STRING" id="1590841.A0A2R6P5S8"/>
<dbReference type="AlphaFoldDB" id="A0A2R6P5S8"/>
<evidence type="ECO:0000313" key="8">
    <source>
        <dbReference type="EMBL" id="PSR86001.1"/>
    </source>
</evidence>
<evidence type="ECO:0000256" key="6">
    <source>
        <dbReference type="ARBA" id="ARBA00023157"/>
    </source>
</evidence>
<feature type="signal peptide" evidence="7">
    <location>
        <begin position="1"/>
        <end position="25"/>
    </location>
</feature>
<evidence type="ECO:0000256" key="1">
    <source>
        <dbReference type="ARBA" id="ARBA00004613"/>
    </source>
</evidence>
<evidence type="ECO:0000256" key="7">
    <source>
        <dbReference type="SAM" id="SignalP"/>
    </source>
</evidence>
<reference evidence="9" key="2">
    <citation type="journal article" date="2018" name="BMC Genomics">
        <title>A manually annotated Actinidia chinensis var. chinensis (kiwifruit) genome highlights the challenges associated with draft genomes and gene prediction in plants.</title>
        <authorList>
            <person name="Pilkington S.M."/>
            <person name="Crowhurst R."/>
            <person name="Hilario E."/>
            <person name="Nardozza S."/>
            <person name="Fraser L."/>
            <person name="Peng Y."/>
            <person name="Gunaseelan K."/>
            <person name="Simpson R."/>
            <person name="Tahir J."/>
            <person name="Deroles S.C."/>
            <person name="Templeton K."/>
            <person name="Luo Z."/>
            <person name="Davy M."/>
            <person name="Cheng C."/>
            <person name="McNeilage M."/>
            <person name="Scaglione D."/>
            <person name="Liu Y."/>
            <person name="Zhang Q."/>
            <person name="Datson P."/>
            <person name="De Silva N."/>
            <person name="Gardiner S.E."/>
            <person name="Bassett H."/>
            <person name="Chagne D."/>
            <person name="McCallum J."/>
            <person name="Dzierzon H."/>
            <person name="Deng C."/>
            <person name="Wang Y.Y."/>
            <person name="Barron L."/>
            <person name="Manako K."/>
            <person name="Bowen J."/>
            <person name="Foster T.M."/>
            <person name="Erridge Z.A."/>
            <person name="Tiffin H."/>
            <person name="Waite C.N."/>
            <person name="Davies K.M."/>
            <person name="Grierson E.P."/>
            <person name="Laing W.A."/>
            <person name="Kirk R."/>
            <person name="Chen X."/>
            <person name="Wood M."/>
            <person name="Montefiori M."/>
            <person name="Brummell D.A."/>
            <person name="Schwinn K.E."/>
            <person name="Catanach A."/>
            <person name="Fullerton C."/>
            <person name="Li D."/>
            <person name="Meiyalaghan S."/>
            <person name="Nieuwenhuizen N."/>
            <person name="Read N."/>
            <person name="Prakash R."/>
            <person name="Hunter D."/>
            <person name="Zhang H."/>
            <person name="McKenzie M."/>
            <person name="Knabel M."/>
            <person name="Harris A."/>
            <person name="Allan A.C."/>
            <person name="Gleave A."/>
            <person name="Chen A."/>
            <person name="Janssen B.J."/>
            <person name="Plunkett B."/>
            <person name="Ampomah-Dwamena C."/>
            <person name="Voogd C."/>
            <person name="Leif D."/>
            <person name="Lafferty D."/>
            <person name="Souleyre E.J.F."/>
            <person name="Varkonyi-Gasic E."/>
            <person name="Gambi F."/>
            <person name="Hanley J."/>
            <person name="Yao J.L."/>
            <person name="Cheung J."/>
            <person name="David K.M."/>
            <person name="Warren B."/>
            <person name="Marsh K."/>
            <person name="Snowden K.C."/>
            <person name="Lin-Wang K."/>
            <person name="Brian L."/>
            <person name="Martinez-Sanchez M."/>
            <person name="Wang M."/>
            <person name="Ileperuma N."/>
            <person name="Macnee N."/>
            <person name="Campin R."/>
            <person name="McAtee P."/>
            <person name="Drummond R.S.M."/>
            <person name="Espley R.V."/>
            <person name="Ireland H.S."/>
            <person name="Wu R."/>
            <person name="Atkinson R.G."/>
            <person name="Karunairetnam S."/>
            <person name="Bulley S."/>
            <person name="Chunkath S."/>
            <person name="Hanley Z."/>
            <person name="Storey R."/>
            <person name="Thrimawithana A.H."/>
            <person name="Thomson S."/>
            <person name="David C."/>
            <person name="Testolin R."/>
            <person name="Huang H."/>
            <person name="Hellens R.P."/>
            <person name="Schaffer R.J."/>
        </authorList>
    </citation>
    <scope>NUCLEOTIDE SEQUENCE [LARGE SCALE GENOMIC DNA]</scope>
    <source>
        <strain evidence="9">cv. Red5</strain>
    </source>
</reference>
<protein>
    <submittedName>
        <fullName evidence="8">Protein RALF-like</fullName>
    </submittedName>
</protein>
<organism evidence="8 9">
    <name type="scientific">Actinidia chinensis var. chinensis</name>
    <name type="common">Chinese soft-hair kiwi</name>
    <dbReference type="NCBI Taxonomy" id="1590841"/>
    <lineage>
        <taxon>Eukaryota</taxon>
        <taxon>Viridiplantae</taxon>
        <taxon>Streptophyta</taxon>
        <taxon>Embryophyta</taxon>
        <taxon>Tracheophyta</taxon>
        <taxon>Spermatophyta</taxon>
        <taxon>Magnoliopsida</taxon>
        <taxon>eudicotyledons</taxon>
        <taxon>Gunneridae</taxon>
        <taxon>Pentapetalae</taxon>
        <taxon>asterids</taxon>
        <taxon>Ericales</taxon>
        <taxon>Actinidiaceae</taxon>
        <taxon>Actinidia</taxon>
    </lineage>
</organism>
<evidence type="ECO:0000256" key="4">
    <source>
        <dbReference type="ARBA" id="ARBA00022702"/>
    </source>
</evidence>
<dbReference type="GO" id="GO:0005576">
    <property type="term" value="C:extracellular region"/>
    <property type="evidence" value="ECO:0007669"/>
    <property type="project" value="UniProtKB-SubCell"/>
</dbReference>
<dbReference type="EMBL" id="NKQK01000028">
    <property type="protein sequence ID" value="PSR86001.1"/>
    <property type="molecule type" value="Genomic_DNA"/>
</dbReference>
<dbReference type="Pfam" id="PF05498">
    <property type="entry name" value="RALF"/>
    <property type="match status" value="1"/>
</dbReference>
<dbReference type="OrthoDB" id="1613518at2759"/>
<keyword evidence="3" id="KW-0964">Secreted</keyword>
<keyword evidence="5 7" id="KW-0732">Signal</keyword>
<dbReference type="PANTHER" id="PTHR33136">
    <property type="entry name" value="RAPID ALKALINIZATION FACTOR-LIKE"/>
    <property type="match status" value="1"/>
</dbReference>
<comment type="caution">
    <text evidence="8">The sequence shown here is derived from an EMBL/GenBank/DDBJ whole genome shotgun (WGS) entry which is preliminary data.</text>
</comment>
<name>A0A2R6P5S8_ACTCC</name>
<sequence>MENFSRFGHLLIISTLLILAEVISSTTVEATGNHHHQWSWTAVKPACQGSIADCMAAGEFEMDSESNRRILATTNYISYRALQRNTVPCSRRGVSYYNCKPGANANPYSRGCSSITRCRQS</sequence>
<evidence type="ECO:0000256" key="3">
    <source>
        <dbReference type="ARBA" id="ARBA00022525"/>
    </source>
</evidence>
<keyword evidence="4" id="KW-0372">Hormone</keyword>
<comment type="similarity">
    <text evidence="2">Belongs to the plant rapid alkalinization factor (RALF) family.</text>
</comment>
<dbReference type="InParanoid" id="A0A2R6P5S8"/>
<dbReference type="InterPro" id="IPR008801">
    <property type="entry name" value="RALF"/>
</dbReference>
<gene>
    <name evidence="8" type="ORF">CEY00_Acc31611</name>
</gene>
<comment type="subcellular location">
    <subcellularLocation>
        <location evidence="1">Secreted</location>
    </subcellularLocation>
</comment>
<accession>A0A2R6P5S8</accession>
<dbReference type="GO" id="GO:0019722">
    <property type="term" value="P:calcium-mediated signaling"/>
    <property type="evidence" value="ECO:0007669"/>
    <property type="project" value="TreeGrafter"/>
</dbReference>
<keyword evidence="9" id="KW-1185">Reference proteome</keyword>
<dbReference type="OMA" id="CAIMAVH"/>
<dbReference type="Proteomes" id="UP000241394">
    <property type="component" value="Chromosome LG28"/>
</dbReference>
<dbReference type="Gramene" id="PSR86001">
    <property type="protein sequence ID" value="PSR86001"/>
    <property type="gene ID" value="CEY00_Acc31611"/>
</dbReference>
<evidence type="ECO:0000256" key="2">
    <source>
        <dbReference type="ARBA" id="ARBA00009178"/>
    </source>
</evidence>
<evidence type="ECO:0000313" key="9">
    <source>
        <dbReference type="Proteomes" id="UP000241394"/>
    </source>
</evidence>
<reference evidence="8 9" key="1">
    <citation type="submission" date="2017-07" db="EMBL/GenBank/DDBJ databases">
        <title>An improved, manually edited Actinidia chinensis var. chinensis (kiwifruit) genome highlights the challenges associated with draft genomes and gene prediction in plants.</title>
        <authorList>
            <person name="Pilkington S."/>
            <person name="Crowhurst R."/>
            <person name="Hilario E."/>
            <person name="Nardozza S."/>
            <person name="Fraser L."/>
            <person name="Peng Y."/>
            <person name="Gunaseelan K."/>
            <person name="Simpson R."/>
            <person name="Tahir J."/>
            <person name="Deroles S."/>
            <person name="Templeton K."/>
            <person name="Luo Z."/>
            <person name="Davy M."/>
            <person name="Cheng C."/>
            <person name="Mcneilage M."/>
            <person name="Scaglione D."/>
            <person name="Liu Y."/>
            <person name="Zhang Q."/>
            <person name="Datson P."/>
            <person name="De Silva N."/>
            <person name="Gardiner S."/>
            <person name="Bassett H."/>
            <person name="Chagne D."/>
            <person name="Mccallum J."/>
            <person name="Dzierzon H."/>
            <person name="Deng C."/>
            <person name="Wang Y.-Y."/>
            <person name="Barron N."/>
            <person name="Manako K."/>
            <person name="Bowen J."/>
            <person name="Foster T."/>
            <person name="Erridge Z."/>
            <person name="Tiffin H."/>
            <person name="Waite C."/>
            <person name="Davies K."/>
            <person name="Grierson E."/>
            <person name="Laing W."/>
            <person name="Kirk R."/>
            <person name="Chen X."/>
            <person name="Wood M."/>
            <person name="Montefiori M."/>
            <person name="Brummell D."/>
            <person name="Schwinn K."/>
            <person name="Catanach A."/>
            <person name="Fullerton C."/>
            <person name="Li D."/>
            <person name="Meiyalaghan S."/>
            <person name="Nieuwenhuizen N."/>
            <person name="Read N."/>
            <person name="Prakash R."/>
            <person name="Hunter D."/>
            <person name="Zhang H."/>
            <person name="Mckenzie M."/>
            <person name="Knabel M."/>
            <person name="Harris A."/>
            <person name="Allan A."/>
            <person name="Chen A."/>
            <person name="Janssen B."/>
            <person name="Plunkett B."/>
            <person name="Dwamena C."/>
            <person name="Voogd C."/>
            <person name="Leif D."/>
            <person name="Lafferty D."/>
            <person name="Souleyre E."/>
            <person name="Varkonyi-Gasic E."/>
            <person name="Gambi F."/>
            <person name="Hanley J."/>
            <person name="Yao J.-L."/>
            <person name="Cheung J."/>
            <person name="David K."/>
            <person name="Warren B."/>
            <person name="Marsh K."/>
            <person name="Snowden K."/>
            <person name="Lin-Wang K."/>
            <person name="Brian L."/>
            <person name="Martinez-Sanchez M."/>
            <person name="Wang M."/>
            <person name="Ileperuma N."/>
            <person name="Macnee N."/>
            <person name="Campin R."/>
            <person name="Mcatee P."/>
            <person name="Drummond R."/>
            <person name="Espley R."/>
            <person name="Ireland H."/>
            <person name="Wu R."/>
            <person name="Atkinson R."/>
            <person name="Karunairetnam S."/>
            <person name="Bulley S."/>
            <person name="Chunkath S."/>
            <person name="Hanley Z."/>
            <person name="Storey R."/>
            <person name="Thrimawithana A."/>
            <person name="Thomson S."/>
            <person name="David C."/>
            <person name="Testolin R."/>
        </authorList>
    </citation>
    <scope>NUCLEOTIDE SEQUENCE [LARGE SCALE GENOMIC DNA]</scope>
    <source>
        <strain evidence="9">cv. Red5</strain>
        <tissue evidence="8">Young leaf</tissue>
    </source>
</reference>
<evidence type="ECO:0000256" key="5">
    <source>
        <dbReference type="ARBA" id="ARBA00022729"/>
    </source>
</evidence>
<dbReference type="GO" id="GO:0009506">
    <property type="term" value="C:plasmodesma"/>
    <property type="evidence" value="ECO:0007669"/>
    <property type="project" value="TreeGrafter"/>
</dbReference>
<proteinExistence type="inferred from homology"/>
<dbReference type="GO" id="GO:0005179">
    <property type="term" value="F:hormone activity"/>
    <property type="evidence" value="ECO:0007669"/>
    <property type="project" value="UniProtKB-KW"/>
</dbReference>
<keyword evidence="6" id="KW-1015">Disulfide bond</keyword>
<feature type="chain" id="PRO_5015355316" evidence="7">
    <location>
        <begin position="26"/>
        <end position="121"/>
    </location>
</feature>
<dbReference type="PANTHER" id="PTHR33136:SF13">
    <property type="entry name" value="OS10G0328900 PROTEIN"/>
    <property type="match status" value="1"/>
</dbReference>